<reference evidence="2" key="1">
    <citation type="submission" date="2018-11" db="EMBL/GenBank/DDBJ databases">
        <authorList>
            <consortium name="Pathogen Informatics"/>
        </authorList>
    </citation>
    <scope>NUCLEOTIDE SEQUENCE</scope>
</reference>
<dbReference type="EMBL" id="CAAALY010003788">
    <property type="protein sequence ID" value="VEL08372.1"/>
    <property type="molecule type" value="Genomic_DNA"/>
</dbReference>
<accession>A0A448WCE4</accession>
<sequence length="164" mass="17780">MKMYVFAASIAIAPLAFTLAVKTGHFVEFPKSPNLRDRVTKWVRDQLVPGARGARGARPTCVAQSRFNQIICRRLRGGPVGLMLNGQMADIPFALPPPSWLSTALSFSCTQPPVGYGSGHLLTLGQMYQLMLMSKPVDNNADRVHLILECAAAMPPEPGSATRC</sequence>
<gene>
    <name evidence="2" type="ORF">PXEA_LOCUS1812</name>
</gene>
<dbReference type="Proteomes" id="UP000784294">
    <property type="component" value="Unassembled WGS sequence"/>
</dbReference>
<comment type="caution">
    <text evidence="2">The sequence shown here is derived from an EMBL/GenBank/DDBJ whole genome shotgun (WGS) entry which is preliminary data.</text>
</comment>
<evidence type="ECO:0000313" key="3">
    <source>
        <dbReference type="Proteomes" id="UP000784294"/>
    </source>
</evidence>
<evidence type="ECO:0000313" key="2">
    <source>
        <dbReference type="EMBL" id="VEL08372.1"/>
    </source>
</evidence>
<evidence type="ECO:0000256" key="1">
    <source>
        <dbReference type="SAM" id="SignalP"/>
    </source>
</evidence>
<keyword evidence="3" id="KW-1185">Reference proteome</keyword>
<dbReference type="AlphaFoldDB" id="A0A448WCE4"/>
<name>A0A448WCE4_9PLAT</name>
<protein>
    <submittedName>
        <fullName evidence="2">Uncharacterized protein</fullName>
    </submittedName>
</protein>
<keyword evidence="1" id="KW-0732">Signal</keyword>
<feature type="signal peptide" evidence="1">
    <location>
        <begin position="1"/>
        <end position="20"/>
    </location>
</feature>
<proteinExistence type="predicted"/>
<feature type="chain" id="PRO_5019101207" evidence="1">
    <location>
        <begin position="21"/>
        <end position="164"/>
    </location>
</feature>
<organism evidence="2 3">
    <name type="scientific">Protopolystoma xenopodis</name>
    <dbReference type="NCBI Taxonomy" id="117903"/>
    <lineage>
        <taxon>Eukaryota</taxon>
        <taxon>Metazoa</taxon>
        <taxon>Spiralia</taxon>
        <taxon>Lophotrochozoa</taxon>
        <taxon>Platyhelminthes</taxon>
        <taxon>Monogenea</taxon>
        <taxon>Polyopisthocotylea</taxon>
        <taxon>Polystomatidea</taxon>
        <taxon>Polystomatidae</taxon>
        <taxon>Protopolystoma</taxon>
    </lineage>
</organism>